<comment type="caution">
    <text evidence="1">The sequence shown here is derived from an EMBL/GenBank/DDBJ whole genome shotgun (WGS) entry which is preliminary data.</text>
</comment>
<evidence type="ECO:0000313" key="2">
    <source>
        <dbReference type="Proteomes" id="UP000237105"/>
    </source>
</evidence>
<protein>
    <submittedName>
        <fullName evidence="1">Uncharacterized protein</fullName>
    </submittedName>
</protein>
<proteinExistence type="predicted"/>
<sequence length="38" mass="4181">MTIPKNKNYITDGGGPVVEVPTWRSGIYEVIQVFVNAS</sequence>
<organism evidence="1 2">
    <name type="scientific">Parasponia andersonii</name>
    <name type="common">Sponia andersonii</name>
    <dbReference type="NCBI Taxonomy" id="3476"/>
    <lineage>
        <taxon>Eukaryota</taxon>
        <taxon>Viridiplantae</taxon>
        <taxon>Streptophyta</taxon>
        <taxon>Embryophyta</taxon>
        <taxon>Tracheophyta</taxon>
        <taxon>Spermatophyta</taxon>
        <taxon>Magnoliopsida</taxon>
        <taxon>eudicotyledons</taxon>
        <taxon>Gunneridae</taxon>
        <taxon>Pentapetalae</taxon>
        <taxon>rosids</taxon>
        <taxon>fabids</taxon>
        <taxon>Rosales</taxon>
        <taxon>Cannabaceae</taxon>
        <taxon>Parasponia</taxon>
    </lineage>
</organism>
<evidence type="ECO:0000313" key="1">
    <source>
        <dbReference type="EMBL" id="PON41450.1"/>
    </source>
</evidence>
<reference evidence="2" key="1">
    <citation type="submission" date="2016-06" db="EMBL/GenBank/DDBJ databases">
        <title>Parallel loss of symbiosis genes in relatives of nitrogen-fixing non-legume Parasponia.</title>
        <authorList>
            <person name="Van Velzen R."/>
            <person name="Holmer R."/>
            <person name="Bu F."/>
            <person name="Rutten L."/>
            <person name="Van Zeijl A."/>
            <person name="Liu W."/>
            <person name="Santuari L."/>
            <person name="Cao Q."/>
            <person name="Sharma T."/>
            <person name="Shen D."/>
            <person name="Roswanjaya Y."/>
            <person name="Wardhani T."/>
            <person name="Kalhor M.S."/>
            <person name="Jansen J."/>
            <person name="Van den Hoogen J."/>
            <person name="Gungor B."/>
            <person name="Hartog M."/>
            <person name="Hontelez J."/>
            <person name="Verver J."/>
            <person name="Yang W.-C."/>
            <person name="Schijlen E."/>
            <person name="Repin R."/>
            <person name="Schilthuizen M."/>
            <person name="Schranz E."/>
            <person name="Heidstra R."/>
            <person name="Miyata K."/>
            <person name="Fedorova E."/>
            <person name="Kohlen W."/>
            <person name="Bisseling T."/>
            <person name="Smit S."/>
            <person name="Geurts R."/>
        </authorList>
    </citation>
    <scope>NUCLEOTIDE SEQUENCE [LARGE SCALE GENOMIC DNA]</scope>
    <source>
        <strain evidence="2">cv. WU1-14</strain>
    </source>
</reference>
<gene>
    <name evidence="1" type="ORF">PanWU01x14_289730</name>
</gene>
<accession>A0A2P5AY14</accession>
<dbReference type="EMBL" id="JXTB01000415">
    <property type="protein sequence ID" value="PON41450.1"/>
    <property type="molecule type" value="Genomic_DNA"/>
</dbReference>
<dbReference type="Proteomes" id="UP000237105">
    <property type="component" value="Unassembled WGS sequence"/>
</dbReference>
<keyword evidence="2" id="KW-1185">Reference proteome</keyword>
<name>A0A2P5AY14_PARAD</name>
<dbReference type="AlphaFoldDB" id="A0A2P5AY14"/>